<dbReference type="OrthoDB" id="9804504at2"/>
<dbReference type="NCBIfam" id="TIGR00475">
    <property type="entry name" value="selB"/>
    <property type="match status" value="1"/>
</dbReference>
<dbReference type="GO" id="GO:0005525">
    <property type="term" value="F:GTP binding"/>
    <property type="evidence" value="ECO:0007669"/>
    <property type="project" value="UniProtKB-KW"/>
</dbReference>
<name>A0A3N5AWW6_9THEO</name>
<dbReference type="FunFam" id="3.40.50.300:FF:001064">
    <property type="entry name" value="Selenocysteine-specific translation elongation factor"/>
    <property type="match status" value="1"/>
</dbReference>
<comment type="function">
    <text evidence="7">Translation factor necessary for the incorporation of selenocysteine into proteins. It probably replaces EF-Tu for the insertion of selenocysteine directed by the UGA codon. SelB binds GTP and GDP.</text>
</comment>
<dbReference type="Gene3D" id="3.40.50.300">
    <property type="entry name" value="P-loop containing nucleotide triphosphate hydrolases"/>
    <property type="match status" value="1"/>
</dbReference>
<sequence length="635" mass="69215">MKSVTIGTAGHVDHGKTALVKALTGIDTDRLKEEKERGISIELGFAYLDLPSGIRAGIVDVPGHERFIKNMLAGVGGIDLVLLVIAADEGVMPQTREHLDIIQLLGVERGVVALTKVDLVDAEWLGLVLGEVREYLAGTVLAAAPVIPVSAVTGEGLGELIAALDRAVQEVQERPAGGPVRLPIDRVFTVAGFGTVVTGTLVSGTVNEGDTLTVLPQGITGRVRSLQVHKQKARSARAGQRVAVNLAGVEREAVQRGNVLATPGAFRTSHRLDARVFLLPAARPLKNRARVRFHLGTAEVMGRAVLLDRDELAPGASAYAQLLLEEPVVADRQDRFVLRSFSPLETIGGGVVLDPAAERHKRFRPEVLDRLRTLESGSPAEKVLQQLGAAEAPREVSFLAAATGMPPEEVTRQVQELAAAGRVKVLPVENQLFVLDARFYDKLKQRIGEILNAYHREFPLREGYPKEELRSRLFPDVPARVFQTLLQALADDGLVELRGQAVALAGFGRVLPPATERLLAQLAALYREARFQPPGWKEAAARLKIPPEEAGEYLAYLLRNNTLVKIDGDLIFHAAALREAQDIVVAVLRRQGEISVAEVRDLLKTSRKFALPLLEYFDQKRVTRRVGDKRVLLKK</sequence>
<dbReference type="InterPro" id="IPR057335">
    <property type="entry name" value="Beta-barrel_SelB"/>
</dbReference>
<dbReference type="PANTHER" id="PTHR43721:SF22">
    <property type="entry name" value="ELONGATION FACTOR TU, MITOCHONDRIAL"/>
    <property type="match status" value="1"/>
</dbReference>
<evidence type="ECO:0000256" key="4">
    <source>
        <dbReference type="ARBA" id="ARBA00022741"/>
    </source>
</evidence>
<dbReference type="GO" id="GO:0003723">
    <property type="term" value="F:RNA binding"/>
    <property type="evidence" value="ECO:0007669"/>
    <property type="project" value="InterPro"/>
</dbReference>
<dbReference type="InterPro" id="IPR027417">
    <property type="entry name" value="P-loop_NTPase"/>
</dbReference>
<dbReference type="Pfam" id="PF09107">
    <property type="entry name" value="WHD_3rd_SelB"/>
    <property type="match status" value="1"/>
</dbReference>
<dbReference type="InterPro" id="IPR009001">
    <property type="entry name" value="Transl_elong_EF1A/Init_IF2_C"/>
</dbReference>
<evidence type="ECO:0000259" key="10">
    <source>
        <dbReference type="PROSITE" id="PS51722"/>
    </source>
</evidence>
<evidence type="ECO:0000259" key="9">
    <source>
        <dbReference type="PROSITE" id="PS50126"/>
    </source>
</evidence>
<dbReference type="GO" id="GO:0001514">
    <property type="term" value="P:selenocysteine incorporation"/>
    <property type="evidence" value="ECO:0007669"/>
    <property type="project" value="InterPro"/>
</dbReference>
<dbReference type="FunFam" id="2.40.30.10:FF:000020">
    <property type="entry name" value="Translation elongation factor EF-1"/>
    <property type="match status" value="1"/>
</dbReference>
<dbReference type="GO" id="GO:0003924">
    <property type="term" value="F:GTPase activity"/>
    <property type="evidence" value="ECO:0007669"/>
    <property type="project" value="InterPro"/>
</dbReference>
<dbReference type="EMBL" id="RKRE01000001">
    <property type="protein sequence ID" value="RPF49383.1"/>
    <property type="molecule type" value="Genomic_DNA"/>
</dbReference>
<dbReference type="InterPro" id="IPR015191">
    <property type="entry name" value="SelB_WHD4"/>
</dbReference>
<dbReference type="SUPFAM" id="SSF52540">
    <property type="entry name" value="P-loop containing nucleoside triphosphate hydrolases"/>
    <property type="match status" value="1"/>
</dbReference>
<reference evidence="11 12" key="1">
    <citation type="submission" date="2018-11" db="EMBL/GenBank/DDBJ databases">
        <title>Genomic Encyclopedia of Type Strains, Phase IV (KMG-IV): sequencing the most valuable type-strain genomes for metagenomic binning, comparative biology and taxonomic classification.</title>
        <authorList>
            <person name="Goeker M."/>
        </authorList>
    </citation>
    <scope>NUCLEOTIDE SEQUENCE [LARGE SCALE GENOMIC DNA]</scope>
    <source>
        <strain evidence="11 12">DSM 102936</strain>
    </source>
</reference>
<dbReference type="InterPro" id="IPR004161">
    <property type="entry name" value="EFTu-like_2"/>
</dbReference>
<dbReference type="Pfam" id="PF00009">
    <property type="entry name" value="GTP_EFTU"/>
    <property type="match status" value="1"/>
</dbReference>
<evidence type="ECO:0000256" key="3">
    <source>
        <dbReference type="ARBA" id="ARBA00022490"/>
    </source>
</evidence>
<evidence type="ECO:0000256" key="1">
    <source>
        <dbReference type="ARBA" id="ARBA00004496"/>
    </source>
</evidence>
<dbReference type="InterPro" id="IPR015190">
    <property type="entry name" value="Elong_fac_SelB-wing-hlx_typ-2"/>
</dbReference>
<dbReference type="PROSITE" id="PS51722">
    <property type="entry name" value="G_TR_2"/>
    <property type="match status" value="1"/>
</dbReference>
<dbReference type="GO" id="GO:0005829">
    <property type="term" value="C:cytosol"/>
    <property type="evidence" value="ECO:0007669"/>
    <property type="project" value="TreeGrafter"/>
</dbReference>
<evidence type="ECO:0000256" key="5">
    <source>
        <dbReference type="ARBA" id="ARBA00022917"/>
    </source>
</evidence>
<dbReference type="InterPro" id="IPR004535">
    <property type="entry name" value="Transl_elong_SelB"/>
</dbReference>
<evidence type="ECO:0000256" key="6">
    <source>
        <dbReference type="ARBA" id="ARBA00023134"/>
    </source>
</evidence>
<dbReference type="InterPro" id="IPR005225">
    <property type="entry name" value="Small_GTP-bd"/>
</dbReference>
<dbReference type="SUPFAM" id="SSF50465">
    <property type="entry name" value="EF-Tu/eEF-1alpha/eIF2-gamma C-terminal domain"/>
    <property type="match status" value="1"/>
</dbReference>
<keyword evidence="12" id="KW-1185">Reference proteome</keyword>
<dbReference type="InterPro" id="IPR036390">
    <property type="entry name" value="WH_DNA-bd_sf"/>
</dbReference>
<feature type="domain" description="Tr-type G" evidence="10">
    <location>
        <begin position="1"/>
        <end position="176"/>
    </location>
</feature>
<dbReference type="Pfam" id="PF03144">
    <property type="entry name" value="GTP_EFTU_D2"/>
    <property type="match status" value="1"/>
</dbReference>
<dbReference type="InterPro" id="IPR000795">
    <property type="entry name" value="T_Tr_GTP-bd_dom"/>
</dbReference>
<dbReference type="InterPro" id="IPR003029">
    <property type="entry name" value="S1_domain"/>
</dbReference>
<dbReference type="NCBIfam" id="TIGR00231">
    <property type="entry name" value="small_GTP"/>
    <property type="match status" value="1"/>
</dbReference>
<organism evidence="11 12">
    <name type="scientific">Thermodesulfitimonas autotrophica</name>
    <dbReference type="NCBI Taxonomy" id="1894989"/>
    <lineage>
        <taxon>Bacteria</taxon>
        <taxon>Bacillati</taxon>
        <taxon>Bacillota</taxon>
        <taxon>Clostridia</taxon>
        <taxon>Thermoanaerobacterales</taxon>
        <taxon>Thermoanaerobacteraceae</taxon>
        <taxon>Thermodesulfitimonas</taxon>
    </lineage>
</organism>
<dbReference type="Proteomes" id="UP000282654">
    <property type="component" value="Unassembled WGS sequence"/>
</dbReference>
<evidence type="ECO:0000313" key="11">
    <source>
        <dbReference type="EMBL" id="RPF49383.1"/>
    </source>
</evidence>
<dbReference type="PROSITE" id="PS00301">
    <property type="entry name" value="G_TR_1"/>
    <property type="match status" value="1"/>
</dbReference>
<dbReference type="InterPro" id="IPR050055">
    <property type="entry name" value="EF-Tu_GTPase"/>
</dbReference>
<keyword evidence="4" id="KW-0547">Nucleotide-binding</keyword>
<evidence type="ECO:0000313" key="12">
    <source>
        <dbReference type="Proteomes" id="UP000282654"/>
    </source>
</evidence>
<comment type="caution">
    <text evidence="11">The sequence shown here is derived from an EMBL/GenBank/DDBJ whole genome shotgun (WGS) entry which is preliminary data.</text>
</comment>
<dbReference type="CDD" id="cd04171">
    <property type="entry name" value="SelB"/>
    <property type="match status" value="1"/>
</dbReference>
<proteinExistence type="predicted"/>
<dbReference type="Pfam" id="PF25461">
    <property type="entry name" value="Beta-barrel_SelB"/>
    <property type="match status" value="1"/>
</dbReference>
<keyword evidence="6" id="KW-0342">GTP-binding</keyword>
<protein>
    <recommendedName>
        <fullName evidence="2">Selenocysteine-specific elongation factor</fullName>
    </recommendedName>
    <alternativeName>
        <fullName evidence="8">SelB translation factor</fullName>
    </alternativeName>
</protein>
<evidence type="ECO:0000256" key="2">
    <source>
        <dbReference type="ARBA" id="ARBA00015953"/>
    </source>
</evidence>
<dbReference type="InterPro" id="IPR031157">
    <property type="entry name" value="G_TR_CS"/>
</dbReference>
<dbReference type="Gene3D" id="2.40.30.10">
    <property type="entry name" value="Translation factors"/>
    <property type="match status" value="2"/>
</dbReference>
<dbReference type="PRINTS" id="PR00315">
    <property type="entry name" value="ELONGATNFCT"/>
</dbReference>
<dbReference type="Pfam" id="PF09106">
    <property type="entry name" value="WHD_2nd_SelB"/>
    <property type="match status" value="1"/>
</dbReference>
<dbReference type="Gene3D" id="1.10.10.10">
    <property type="entry name" value="Winged helix-like DNA-binding domain superfamily/Winged helix DNA-binding domain"/>
    <property type="match status" value="3"/>
</dbReference>
<evidence type="ECO:0000256" key="8">
    <source>
        <dbReference type="ARBA" id="ARBA00031615"/>
    </source>
</evidence>
<dbReference type="SUPFAM" id="SSF50447">
    <property type="entry name" value="Translation proteins"/>
    <property type="match status" value="1"/>
</dbReference>
<keyword evidence="5" id="KW-0648">Protein biosynthesis</keyword>
<dbReference type="CDD" id="cd03696">
    <property type="entry name" value="SelB_II"/>
    <property type="match status" value="1"/>
</dbReference>
<dbReference type="InterPro" id="IPR036388">
    <property type="entry name" value="WH-like_DNA-bd_sf"/>
</dbReference>
<dbReference type="SUPFAM" id="SSF46785">
    <property type="entry name" value="Winged helix' DNA-binding domain"/>
    <property type="match status" value="3"/>
</dbReference>
<dbReference type="PROSITE" id="PS50126">
    <property type="entry name" value="S1"/>
    <property type="match status" value="1"/>
</dbReference>
<dbReference type="CDD" id="cd15491">
    <property type="entry name" value="selB_III"/>
    <property type="match status" value="1"/>
</dbReference>
<keyword evidence="11" id="KW-0251">Elongation factor</keyword>
<accession>A0A3N5AWW6</accession>
<dbReference type="InterPro" id="IPR009000">
    <property type="entry name" value="Transl_B-barrel_sf"/>
</dbReference>
<feature type="domain" description="S1 motif" evidence="9">
    <location>
        <begin position="194"/>
        <end position="264"/>
    </location>
</feature>
<dbReference type="RefSeq" id="WP_123926719.1">
    <property type="nucleotide sequence ID" value="NZ_RKRE01000001.1"/>
</dbReference>
<evidence type="ECO:0000256" key="7">
    <source>
        <dbReference type="ARBA" id="ARBA00025526"/>
    </source>
</evidence>
<keyword evidence="3" id="KW-0963">Cytoplasm</keyword>
<gene>
    <name evidence="11" type="ORF">EDD75_0191</name>
</gene>
<dbReference type="GO" id="GO:0003746">
    <property type="term" value="F:translation elongation factor activity"/>
    <property type="evidence" value="ECO:0007669"/>
    <property type="project" value="UniProtKB-KW"/>
</dbReference>
<dbReference type="PANTHER" id="PTHR43721">
    <property type="entry name" value="ELONGATION FACTOR TU-RELATED"/>
    <property type="match status" value="1"/>
</dbReference>
<dbReference type="AlphaFoldDB" id="A0A3N5AWW6"/>
<comment type="subcellular location">
    <subcellularLocation>
        <location evidence="1">Cytoplasm</location>
    </subcellularLocation>
</comment>